<organism evidence="2 3">
    <name type="scientific">Candidatus Egerieousia excrementavium</name>
    <dbReference type="NCBI Taxonomy" id="2840778"/>
    <lineage>
        <taxon>Bacteria</taxon>
        <taxon>Pseudomonadati</taxon>
        <taxon>Bacteroidota</taxon>
        <taxon>Bacteroidia</taxon>
        <taxon>Bacteroidales</taxon>
        <taxon>Candidatus Egerieousia</taxon>
    </lineage>
</organism>
<proteinExistence type="predicted"/>
<gene>
    <name evidence="2" type="ORF">IAC68_00620</name>
</gene>
<dbReference type="EMBL" id="JADINB010000014">
    <property type="protein sequence ID" value="MBO8428424.1"/>
    <property type="molecule type" value="Genomic_DNA"/>
</dbReference>
<dbReference type="Proteomes" id="UP000823635">
    <property type="component" value="Unassembled WGS sequence"/>
</dbReference>
<reference evidence="2" key="1">
    <citation type="submission" date="2020-10" db="EMBL/GenBank/DDBJ databases">
        <authorList>
            <person name="Gilroy R."/>
        </authorList>
    </citation>
    <scope>NUCLEOTIDE SEQUENCE</scope>
    <source>
        <strain evidence="2">15467</strain>
    </source>
</reference>
<dbReference type="AlphaFoldDB" id="A0A9D9DIS6"/>
<evidence type="ECO:0000313" key="2">
    <source>
        <dbReference type="EMBL" id="MBO8428424.1"/>
    </source>
</evidence>
<keyword evidence="1" id="KW-0732">Signal</keyword>
<evidence type="ECO:0000313" key="3">
    <source>
        <dbReference type="Proteomes" id="UP000823635"/>
    </source>
</evidence>
<sequence>MKRICYSFILVAFLLKAFPGLAMGQEQGLQERFLSYSKLLSPEKLYISTDRESYRVGDTIWLKGYLKNNSLLAEFPESNYIYVELFSSMVEKNHNTETDENVEAVRCRVKIKRADGTFSGYIPVPENLNTGIAVLRGYTYWMMNRSPEYMFNKNIEIRNPMKDEVVDAMRERQVRETYKYTEIGEKNPFAETENTKRDIDIQFMPESGRYVTGQNSVVAYKAIDETGLGTKVNGTLYKDGVPYCDFESDDSGMGLLNLYFDEIPDEIYAQVSESDGFSVRADFPKPQERAVVINLRPDSSGVSILVSSRNMQGCDSLHIVMYDGSEIYLNIPYNLQKARYRMDYAYFSSGINNVAVVDGKGNLYAHRSFFVFPPQNDISFTTDRQEYGPMEKVICTFDMRDSSGAPLSGDFSVAVSDDIYAPYSGKNHNIVSYFLLGSEIDGVVEHPQKYFDSSIPLKERIEAADLLMLAQRWRYYSLPEILKGESEFPYFGKEYTQSISGQVYGLFKTAKKSIVTFIAPSTGFSAMGQLDTSGWFALNGLDFPDSTQFIVGAVGLDGMKRRFTPILDPDIFAIPFSYPKYIVPQKYPDSYKVAAMSDYYNSGGELVYSIDPVYITGRRSPEKNNITPLPYYRFKEGDYVGEEALKPYQTYDLLTYIVTTCPPLRFADSTRNGARYIECRTKRIIITFRNFINFAL</sequence>
<feature type="chain" id="PRO_5038538581" evidence="1">
    <location>
        <begin position="23"/>
        <end position="696"/>
    </location>
</feature>
<accession>A0A9D9DIS6</accession>
<feature type="signal peptide" evidence="1">
    <location>
        <begin position="1"/>
        <end position="22"/>
    </location>
</feature>
<evidence type="ECO:0000256" key="1">
    <source>
        <dbReference type="SAM" id="SignalP"/>
    </source>
</evidence>
<reference evidence="2" key="2">
    <citation type="journal article" date="2021" name="PeerJ">
        <title>Extensive microbial diversity within the chicken gut microbiome revealed by metagenomics and culture.</title>
        <authorList>
            <person name="Gilroy R."/>
            <person name="Ravi A."/>
            <person name="Getino M."/>
            <person name="Pursley I."/>
            <person name="Horton D.L."/>
            <person name="Alikhan N.F."/>
            <person name="Baker D."/>
            <person name="Gharbi K."/>
            <person name="Hall N."/>
            <person name="Watson M."/>
            <person name="Adriaenssens E.M."/>
            <person name="Foster-Nyarko E."/>
            <person name="Jarju S."/>
            <person name="Secka A."/>
            <person name="Antonio M."/>
            <person name="Oren A."/>
            <person name="Chaudhuri R.R."/>
            <person name="La Ragione R."/>
            <person name="Hildebrand F."/>
            <person name="Pallen M.J."/>
        </authorList>
    </citation>
    <scope>NUCLEOTIDE SEQUENCE</scope>
    <source>
        <strain evidence="2">15467</strain>
    </source>
</reference>
<comment type="caution">
    <text evidence="2">The sequence shown here is derived from an EMBL/GenBank/DDBJ whole genome shotgun (WGS) entry which is preliminary data.</text>
</comment>
<name>A0A9D9DIS6_9BACT</name>
<dbReference type="Gene3D" id="2.60.40.1930">
    <property type="match status" value="1"/>
</dbReference>
<protein>
    <submittedName>
        <fullName evidence="2">Uncharacterized protein</fullName>
    </submittedName>
</protein>